<evidence type="ECO:0000313" key="1">
    <source>
        <dbReference type="EMBL" id="JAH49507.1"/>
    </source>
</evidence>
<protein>
    <submittedName>
        <fullName evidence="1">Uncharacterized protein</fullName>
    </submittedName>
</protein>
<accession>A0A0E9T7V6</accession>
<dbReference type="AlphaFoldDB" id="A0A0E9T7V6"/>
<reference evidence="1" key="2">
    <citation type="journal article" date="2015" name="Fish Shellfish Immunol.">
        <title>Early steps in the European eel (Anguilla anguilla)-Vibrio vulnificus interaction in the gills: Role of the RtxA13 toxin.</title>
        <authorList>
            <person name="Callol A."/>
            <person name="Pajuelo D."/>
            <person name="Ebbesson L."/>
            <person name="Teles M."/>
            <person name="MacKenzie S."/>
            <person name="Amaro C."/>
        </authorList>
    </citation>
    <scope>NUCLEOTIDE SEQUENCE</scope>
</reference>
<dbReference type="EMBL" id="GBXM01059070">
    <property type="protein sequence ID" value="JAH49507.1"/>
    <property type="molecule type" value="Transcribed_RNA"/>
</dbReference>
<name>A0A0E9T7V6_ANGAN</name>
<sequence length="21" mass="2418">MNNLDVPFFMCTNSVGRIMNN</sequence>
<proteinExistence type="predicted"/>
<reference evidence="1" key="1">
    <citation type="submission" date="2014-11" db="EMBL/GenBank/DDBJ databases">
        <authorList>
            <person name="Amaro Gonzalez C."/>
        </authorList>
    </citation>
    <scope>NUCLEOTIDE SEQUENCE</scope>
</reference>
<organism evidence="1">
    <name type="scientific">Anguilla anguilla</name>
    <name type="common">European freshwater eel</name>
    <name type="synonym">Muraena anguilla</name>
    <dbReference type="NCBI Taxonomy" id="7936"/>
    <lineage>
        <taxon>Eukaryota</taxon>
        <taxon>Metazoa</taxon>
        <taxon>Chordata</taxon>
        <taxon>Craniata</taxon>
        <taxon>Vertebrata</taxon>
        <taxon>Euteleostomi</taxon>
        <taxon>Actinopterygii</taxon>
        <taxon>Neopterygii</taxon>
        <taxon>Teleostei</taxon>
        <taxon>Anguilliformes</taxon>
        <taxon>Anguillidae</taxon>
        <taxon>Anguilla</taxon>
    </lineage>
</organism>